<keyword evidence="1" id="KW-1133">Transmembrane helix</keyword>
<protein>
    <submittedName>
        <fullName evidence="2">Uncharacterized protein</fullName>
    </submittedName>
</protein>
<evidence type="ECO:0000313" key="2">
    <source>
        <dbReference type="EMBL" id="MDQ0337391.1"/>
    </source>
</evidence>
<reference evidence="2 3" key="1">
    <citation type="submission" date="2023-07" db="EMBL/GenBank/DDBJ databases">
        <title>Genomic Encyclopedia of Type Strains, Phase IV (KMG-IV): sequencing the most valuable type-strain genomes for metagenomic binning, comparative biology and taxonomic classification.</title>
        <authorList>
            <person name="Goeker M."/>
        </authorList>
    </citation>
    <scope>NUCLEOTIDE SEQUENCE [LARGE SCALE GENOMIC DNA]</scope>
    <source>
        <strain evidence="2 3">DSM 17740</strain>
    </source>
</reference>
<organism evidence="2 3">
    <name type="scientific">Caldalkalibacillus uzonensis</name>
    <dbReference type="NCBI Taxonomy" id="353224"/>
    <lineage>
        <taxon>Bacteria</taxon>
        <taxon>Bacillati</taxon>
        <taxon>Bacillota</taxon>
        <taxon>Bacilli</taxon>
        <taxon>Bacillales</taxon>
        <taxon>Bacillaceae</taxon>
        <taxon>Caldalkalibacillus</taxon>
    </lineage>
</organism>
<dbReference type="EMBL" id="JAUSUQ010000001">
    <property type="protein sequence ID" value="MDQ0337391.1"/>
    <property type="molecule type" value="Genomic_DNA"/>
</dbReference>
<keyword evidence="1" id="KW-0812">Transmembrane</keyword>
<evidence type="ECO:0000313" key="3">
    <source>
        <dbReference type="Proteomes" id="UP001232445"/>
    </source>
</evidence>
<dbReference type="Proteomes" id="UP001232445">
    <property type="component" value="Unassembled WGS sequence"/>
</dbReference>
<sequence>MQLRGVMGDLLKLDAGIIVDFQFYADMWSILGGFSLGVLLISIAGYAGGLGWAALLGWFAIKLRSQSA</sequence>
<evidence type="ECO:0000256" key="1">
    <source>
        <dbReference type="SAM" id="Phobius"/>
    </source>
</evidence>
<accession>A0ABU0CLU8</accession>
<keyword evidence="3" id="KW-1185">Reference proteome</keyword>
<name>A0ABU0CLU8_9BACI</name>
<gene>
    <name evidence="2" type="ORF">J2S00_000161</name>
</gene>
<feature type="transmembrane region" description="Helical" evidence="1">
    <location>
        <begin position="34"/>
        <end position="61"/>
    </location>
</feature>
<proteinExistence type="predicted"/>
<keyword evidence="1" id="KW-0472">Membrane</keyword>
<comment type="caution">
    <text evidence="2">The sequence shown here is derived from an EMBL/GenBank/DDBJ whole genome shotgun (WGS) entry which is preliminary data.</text>
</comment>